<dbReference type="Pfam" id="PF23397">
    <property type="entry name" value="DUF7104"/>
    <property type="match status" value="3"/>
</dbReference>
<dbReference type="Gene3D" id="1.25.40.20">
    <property type="entry name" value="Ankyrin repeat-containing domain"/>
    <property type="match status" value="2"/>
</dbReference>
<dbReference type="InterPro" id="IPR055530">
    <property type="entry name" value="DUF7104"/>
</dbReference>
<feature type="region of interest" description="Disordered" evidence="1">
    <location>
        <begin position="15"/>
        <end position="89"/>
    </location>
</feature>
<reference evidence="2 3" key="1">
    <citation type="journal article" date="2016" name="BMC Genomics">
        <title>Comparative genomic and transcriptomic analyses of the Fuzhuan brick tea-fermentation fungus Aspergillus cristatus.</title>
        <authorList>
            <person name="Ge Y."/>
            <person name="Wang Y."/>
            <person name="Liu Y."/>
            <person name="Tan Y."/>
            <person name="Ren X."/>
            <person name="Zhang X."/>
            <person name="Hyde K.D."/>
            <person name="Liu Y."/>
            <person name="Liu Z."/>
        </authorList>
    </citation>
    <scope>NUCLEOTIDE SEQUENCE [LARGE SCALE GENOMIC DNA]</scope>
    <source>
        <strain evidence="2 3">GZAAS20.1005</strain>
    </source>
</reference>
<keyword evidence="3" id="KW-1185">Reference proteome</keyword>
<evidence type="ECO:0000313" key="3">
    <source>
        <dbReference type="Proteomes" id="UP000094569"/>
    </source>
</evidence>
<dbReference type="SUPFAM" id="SSF140860">
    <property type="entry name" value="Pseudo ankyrin repeat-like"/>
    <property type="match status" value="1"/>
</dbReference>
<dbReference type="STRING" id="573508.A0A1E3BM27"/>
<dbReference type="Proteomes" id="UP000094569">
    <property type="component" value="Unassembled WGS sequence"/>
</dbReference>
<dbReference type="EMBL" id="JXNT01000002">
    <property type="protein sequence ID" value="ODM22015.1"/>
    <property type="molecule type" value="Genomic_DNA"/>
</dbReference>
<dbReference type="OrthoDB" id="1577640at2759"/>
<sequence>MLKKLCSYIDCFSKKPIDHDDADHPPSHRVPIDKNTREKNNAVARTTRTESSVSPAPDYTEPLTIANDEPRPGPGPEAKARAEAEPKEKRSLWEIAQEQLDDESKKLLQRGSDDSIENVLDYLITETRDKYTQFKNGDLEIRRREGGPFDFCESAKKVIVFTLQAQELVKSVAGFDPTGHAAAAWSVVSFGLTEFLLSEDPVKNAGCFPLSAKLAHRTMLEKSLSELLDQDKPLNRDDAESQPLLIYAAKYWHNHFKALEELTSTKYPEIQRQIENLFMRPGCYFNWIRLADFYNWSWQMVLEECEMAIHQASKMGLMRTMQRLLESGTDPMVCYREHTIFEENAYSAAAKRGYLPILEYLLQRSITMPKKVVCTIMKYIDHRQHGKEDLEGIIDLLWYMGALYDKSQDEDNRITSDIINSAAKNPYSGLELLEIFLDRGEKAIVPVTEDVLISVVCNRDCGGRMLEMLFQRRNGELHFSKTVMESMIFHSTSNPGVVQVFVKHRGGGFRVGSYSLAEFAGYASYEVMKALFQIYGNHVDVTEQLLTAAASNSYDGRTISLLLEARGRSTDISNEIFLTAASNSSQGVQIMESLLKKCGSDFEMGEEMLLKVVSNSFNGVKILKLLLQRQQAGIVVSERVLVEAALYNNKEMMQLLMNNGGSHILITDEMFCAAAANEWECDAVMKHLLKLKPDHDISDNVLHSAAGNYTMTEATFSMLLDRFKSPTVPEVVFKAAYGNGKVMELLLDRFHDRAPIPKIIQRMADASYYNCEDVLQILLDRKLLVIGEKLIEAVAGEPRALKLLSKHDPNFPITEAIIAKATEKTESLRIVLSTRNNYILVTKKIMKAAIKSRYNNRVLPFSPDWAQKCLLPKRC</sequence>
<comment type="caution">
    <text evidence="2">The sequence shown here is derived from an EMBL/GenBank/DDBJ whole genome shotgun (WGS) entry which is preliminary data.</text>
</comment>
<evidence type="ECO:0000313" key="2">
    <source>
        <dbReference type="EMBL" id="ODM22015.1"/>
    </source>
</evidence>
<feature type="compositionally biased region" description="Polar residues" evidence="1">
    <location>
        <begin position="43"/>
        <end position="54"/>
    </location>
</feature>
<name>A0A1E3BM27_ASPCR</name>
<feature type="compositionally biased region" description="Basic and acidic residues" evidence="1">
    <location>
        <begin position="78"/>
        <end position="89"/>
    </location>
</feature>
<accession>A0A1E3BM27</accession>
<evidence type="ECO:0000256" key="1">
    <source>
        <dbReference type="SAM" id="MobiDB-lite"/>
    </source>
</evidence>
<feature type="compositionally biased region" description="Basic and acidic residues" evidence="1">
    <location>
        <begin position="15"/>
        <end position="40"/>
    </location>
</feature>
<gene>
    <name evidence="2" type="ORF">SI65_02859</name>
</gene>
<organism evidence="2 3">
    <name type="scientific">Aspergillus cristatus</name>
    <name type="common">Chinese Fuzhuan brick tea-fermentation fungus</name>
    <name type="synonym">Eurotium cristatum</name>
    <dbReference type="NCBI Taxonomy" id="573508"/>
    <lineage>
        <taxon>Eukaryota</taxon>
        <taxon>Fungi</taxon>
        <taxon>Dikarya</taxon>
        <taxon>Ascomycota</taxon>
        <taxon>Pezizomycotina</taxon>
        <taxon>Eurotiomycetes</taxon>
        <taxon>Eurotiomycetidae</taxon>
        <taxon>Eurotiales</taxon>
        <taxon>Aspergillaceae</taxon>
        <taxon>Aspergillus</taxon>
        <taxon>Aspergillus subgen. Aspergillus</taxon>
    </lineage>
</organism>
<dbReference type="VEuPathDB" id="FungiDB:SI65_02859"/>
<dbReference type="AlphaFoldDB" id="A0A1E3BM27"/>
<dbReference type="SUPFAM" id="SSF48403">
    <property type="entry name" value="Ankyrin repeat"/>
    <property type="match status" value="1"/>
</dbReference>
<protein>
    <submittedName>
        <fullName evidence="2">Uncharacterized protein</fullName>
    </submittedName>
</protein>
<proteinExistence type="predicted"/>
<dbReference type="InterPro" id="IPR036770">
    <property type="entry name" value="Ankyrin_rpt-contain_sf"/>
</dbReference>